<gene>
    <name evidence="1" type="ORF">GCM10017596_07290</name>
</gene>
<accession>A0A9W6M8E1</accession>
<dbReference type="EMBL" id="BSET01000001">
    <property type="protein sequence ID" value="GLK01014.1"/>
    <property type="molecule type" value="Genomic_DNA"/>
</dbReference>
<dbReference type="AlphaFoldDB" id="A0A9W6M8E1"/>
<proteinExistence type="predicted"/>
<organism evidence="1 2">
    <name type="scientific">Microbacterium keratanolyticum</name>
    <dbReference type="NCBI Taxonomy" id="67574"/>
    <lineage>
        <taxon>Bacteria</taxon>
        <taxon>Bacillati</taxon>
        <taxon>Actinomycetota</taxon>
        <taxon>Actinomycetes</taxon>
        <taxon>Micrococcales</taxon>
        <taxon>Microbacteriaceae</taxon>
        <taxon>Microbacterium</taxon>
    </lineage>
</organism>
<evidence type="ECO:0000313" key="2">
    <source>
        <dbReference type="Proteomes" id="UP001142325"/>
    </source>
</evidence>
<reference evidence="1" key="1">
    <citation type="journal article" date="2014" name="Int. J. Syst. Evol. Microbiol.">
        <title>Complete genome sequence of Corynebacterium casei LMG S-19264T (=DSM 44701T), isolated from a smear-ripened cheese.</title>
        <authorList>
            <consortium name="US DOE Joint Genome Institute (JGI-PGF)"/>
            <person name="Walter F."/>
            <person name="Albersmeier A."/>
            <person name="Kalinowski J."/>
            <person name="Ruckert C."/>
        </authorList>
    </citation>
    <scope>NUCLEOTIDE SEQUENCE</scope>
    <source>
        <strain evidence="1">VKM Ac-1958</strain>
    </source>
</reference>
<evidence type="ECO:0000313" key="1">
    <source>
        <dbReference type="EMBL" id="GLK01014.1"/>
    </source>
</evidence>
<dbReference type="Proteomes" id="UP001142325">
    <property type="component" value="Unassembled WGS sequence"/>
</dbReference>
<name>A0A9W6M8E1_9MICO</name>
<reference evidence="1" key="2">
    <citation type="submission" date="2023-01" db="EMBL/GenBank/DDBJ databases">
        <authorList>
            <person name="Sun Q."/>
            <person name="Evtushenko L."/>
        </authorList>
    </citation>
    <scope>NUCLEOTIDE SEQUENCE</scope>
    <source>
        <strain evidence="1">VKM Ac-1958</strain>
    </source>
</reference>
<keyword evidence="2" id="KW-1185">Reference proteome</keyword>
<protein>
    <submittedName>
        <fullName evidence="1">Uncharacterized protein</fullName>
    </submittedName>
</protein>
<comment type="caution">
    <text evidence="1">The sequence shown here is derived from an EMBL/GenBank/DDBJ whole genome shotgun (WGS) entry which is preliminary data.</text>
</comment>
<sequence>MHRPLGYAQISALALLTDGVIMPYRDRNTVESWISEYLASRAPEALHVAVLDKNFESGPNSGLVVVELRTASTITYAHPVIAQGVPRWIVTFEPRSEALDLDTIELEQLSADIGALSGLCIFLQMKTDAALLAHDSTRAQTEPDPITS</sequence>